<gene>
    <name evidence="8" type="ORF">GCM10023331_29330</name>
</gene>
<keyword evidence="6" id="KW-0694">RNA-binding</keyword>
<name>A0ABP9DFU9_9BACT</name>
<accession>A0ABP9DFU9</accession>
<dbReference type="InterPro" id="IPR029026">
    <property type="entry name" value="tRNA_m1G_MTases_N"/>
</dbReference>
<organism evidence="8 9">
    <name type="scientific">Algivirga pacifica</name>
    <dbReference type="NCBI Taxonomy" id="1162670"/>
    <lineage>
        <taxon>Bacteria</taxon>
        <taxon>Pseudomonadati</taxon>
        <taxon>Bacteroidota</taxon>
        <taxon>Cytophagia</taxon>
        <taxon>Cytophagales</taxon>
        <taxon>Flammeovirgaceae</taxon>
        <taxon>Algivirga</taxon>
    </lineage>
</organism>
<keyword evidence="4" id="KW-0949">S-adenosyl-L-methionine</keyword>
<evidence type="ECO:0000256" key="1">
    <source>
        <dbReference type="ARBA" id="ARBA00022555"/>
    </source>
</evidence>
<feature type="domain" description="tRNA/rRNA methyltransferase SpoU type" evidence="7">
    <location>
        <begin position="24"/>
        <end position="177"/>
    </location>
</feature>
<evidence type="ECO:0000256" key="6">
    <source>
        <dbReference type="ARBA" id="ARBA00022884"/>
    </source>
</evidence>
<evidence type="ECO:0000256" key="3">
    <source>
        <dbReference type="ARBA" id="ARBA00022679"/>
    </source>
</evidence>
<keyword evidence="3" id="KW-0808">Transferase</keyword>
<dbReference type="PANTHER" id="PTHR43453">
    <property type="entry name" value="RRNA METHYLASE-LIKE"/>
    <property type="match status" value="1"/>
</dbReference>
<protein>
    <recommendedName>
        <fullName evidence="7">tRNA/rRNA methyltransferase SpoU type domain-containing protein</fullName>
    </recommendedName>
</protein>
<dbReference type="PANTHER" id="PTHR43453:SF1">
    <property type="entry name" value="TRNA_RRNA METHYLTRANSFERASE SPOU TYPE DOMAIN-CONTAINING PROTEIN"/>
    <property type="match status" value="1"/>
</dbReference>
<dbReference type="EMBL" id="BAABJX010000045">
    <property type="protein sequence ID" value="GAA4842412.1"/>
    <property type="molecule type" value="Genomic_DNA"/>
</dbReference>
<reference evidence="9" key="1">
    <citation type="journal article" date="2019" name="Int. J. Syst. Evol. Microbiol.">
        <title>The Global Catalogue of Microorganisms (GCM) 10K type strain sequencing project: providing services to taxonomists for standard genome sequencing and annotation.</title>
        <authorList>
            <consortium name="The Broad Institute Genomics Platform"/>
            <consortium name="The Broad Institute Genome Sequencing Center for Infectious Disease"/>
            <person name="Wu L."/>
            <person name="Ma J."/>
        </authorList>
    </citation>
    <scope>NUCLEOTIDE SEQUENCE [LARGE SCALE GENOMIC DNA]</scope>
    <source>
        <strain evidence="9">JCM 18326</strain>
    </source>
</reference>
<dbReference type="Pfam" id="PF00588">
    <property type="entry name" value="SpoU_methylase"/>
    <property type="match status" value="1"/>
</dbReference>
<keyword evidence="9" id="KW-1185">Reference proteome</keyword>
<evidence type="ECO:0000313" key="8">
    <source>
        <dbReference type="EMBL" id="GAA4842412.1"/>
    </source>
</evidence>
<comment type="caution">
    <text evidence="8">The sequence shown here is derived from an EMBL/GenBank/DDBJ whole genome shotgun (WGS) entry which is preliminary data.</text>
</comment>
<dbReference type="SUPFAM" id="SSF75217">
    <property type="entry name" value="alpha/beta knot"/>
    <property type="match status" value="1"/>
</dbReference>
<dbReference type="Proteomes" id="UP001500298">
    <property type="component" value="Unassembled WGS sequence"/>
</dbReference>
<dbReference type="Gene3D" id="3.40.1280.10">
    <property type="match status" value="1"/>
</dbReference>
<sequence>MENHIEAANKRSPEEMEKHKCSNLIAVLEEPNFIMNIGNVIRNVNALGVERLYVVDSKHLLEDDIAVMRQRKSLLKHSVSAIKWTDVRRFDSTEECLKALEAEGFVSIVTSPHIKGKDNVLLHKGSYTQEKLAVWFGNESNGVSDLAVERSAFCVNMEMFGMVESMNLATSTGIVLYEVTKQRRF</sequence>
<evidence type="ECO:0000256" key="5">
    <source>
        <dbReference type="ARBA" id="ARBA00022694"/>
    </source>
</evidence>
<keyword evidence="2" id="KW-0489">Methyltransferase</keyword>
<keyword evidence="1" id="KW-0820">tRNA-binding</keyword>
<dbReference type="InterPro" id="IPR033671">
    <property type="entry name" value="TrmH"/>
</dbReference>
<evidence type="ECO:0000256" key="4">
    <source>
        <dbReference type="ARBA" id="ARBA00022691"/>
    </source>
</evidence>
<evidence type="ECO:0000259" key="7">
    <source>
        <dbReference type="Pfam" id="PF00588"/>
    </source>
</evidence>
<dbReference type="RefSeq" id="WP_345373091.1">
    <property type="nucleotide sequence ID" value="NZ_BAABJX010000045.1"/>
</dbReference>
<keyword evidence="5" id="KW-0819">tRNA processing</keyword>
<dbReference type="InterPro" id="IPR029028">
    <property type="entry name" value="Alpha/beta_knot_MTases"/>
</dbReference>
<evidence type="ECO:0000313" key="9">
    <source>
        <dbReference type="Proteomes" id="UP001500298"/>
    </source>
</evidence>
<proteinExistence type="predicted"/>
<dbReference type="InterPro" id="IPR001537">
    <property type="entry name" value="SpoU_MeTrfase"/>
</dbReference>
<evidence type="ECO:0000256" key="2">
    <source>
        <dbReference type="ARBA" id="ARBA00022603"/>
    </source>
</evidence>